<organism evidence="2 3">
    <name type="scientific">Aaosphaeria arxii CBS 175.79</name>
    <dbReference type="NCBI Taxonomy" id="1450172"/>
    <lineage>
        <taxon>Eukaryota</taxon>
        <taxon>Fungi</taxon>
        <taxon>Dikarya</taxon>
        <taxon>Ascomycota</taxon>
        <taxon>Pezizomycotina</taxon>
        <taxon>Dothideomycetes</taxon>
        <taxon>Pleosporomycetidae</taxon>
        <taxon>Pleosporales</taxon>
        <taxon>Pleosporales incertae sedis</taxon>
        <taxon>Aaosphaeria</taxon>
    </lineage>
</organism>
<accession>A0A6A5YC24</accession>
<reference evidence="2" key="1">
    <citation type="journal article" date="2020" name="Stud. Mycol.">
        <title>101 Dothideomycetes genomes: a test case for predicting lifestyles and emergence of pathogens.</title>
        <authorList>
            <person name="Haridas S."/>
            <person name="Albert R."/>
            <person name="Binder M."/>
            <person name="Bloem J."/>
            <person name="Labutti K."/>
            <person name="Salamov A."/>
            <person name="Andreopoulos B."/>
            <person name="Baker S."/>
            <person name="Barry K."/>
            <person name="Bills G."/>
            <person name="Bluhm B."/>
            <person name="Cannon C."/>
            <person name="Castanera R."/>
            <person name="Culley D."/>
            <person name="Daum C."/>
            <person name="Ezra D."/>
            <person name="Gonzalez J."/>
            <person name="Henrissat B."/>
            <person name="Kuo A."/>
            <person name="Liang C."/>
            <person name="Lipzen A."/>
            <person name="Lutzoni F."/>
            <person name="Magnuson J."/>
            <person name="Mondo S."/>
            <person name="Nolan M."/>
            <person name="Ohm R."/>
            <person name="Pangilinan J."/>
            <person name="Park H.-J."/>
            <person name="Ramirez L."/>
            <person name="Alfaro M."/>
            <person name="Sun H."/>
            <person name="Tritt A."/>
            <person name="Yoshinaga Y."/>
            <person name="Zwiers L.-H."/>
            <person name="Turgeon B."/>
            <person name="Goodwin S."/>
            <person name="Spatafora J."/>
            <person name="Crous P."/>
            <person name="Grigoriev I."/>
        </authorList>
    </citation>
    <scope>NUCLEOTIDE SEQUENCE</scope>
    <source>
        <strain evidence="2">CBS 175.79</strain>
    </source>
</reference>
<evidence type="ECO:0000313" key="2">
    <source>
        <dbReference type="EMBL" id="KAF2022184.1"/>
    </source>
</evidence>
<dbReference type="GeneID" id="54282572"/>
<keyword evidence="1" id="KW-0472">Membrane</keyword>
<dbReference type="Proteomes" id="UP000799778">
    <property type="component" value="Unassembled WGS sequence"/>
</dbReference>
<dbReference type="EMBL" id="ML978066">
    <property type="protein sequence ID" value="KAF2022184.1"/>
    <property type="molecule type" value="Genomic_DNA"/>
</dbReference>
<keyword evidence="1" id="KW-0812">Transmembrane</keyword>
<evidence type="ECO:0000313" key="3">
    <source>
        <dbReference type="Proteomes" id="UP000799778"/>
    </source>
</evidence>
<gene>
    <name evidence="2" type="ORF">BU24DRAFT_39286</name>
</gene>
<sequence length="95" mass="11119">MHARRQPWSSNVTTTFVFFYVYIHAYLLNCLAFVGSRTIPFISVLTSGFSFELGTADIPPAFWFVDYERGARRMLWERKYARRTSSLLKGRKEAL</sequence>
<keyword evidence="1" id="KW-1133">Transmembrane helix</keyword>
<name>A0A6A5YC24_9PLEO</name>
<keyword evidence="3" id="KW-1185">Reference proteome</keyword>
<feature type="transmembrane region" description="Helical" evidence="1">
    <location>
        <begin position="12"/>
        <end position="35"/>
    </location>
</feature>
<dbReference type="RefSeq" id="XP_033390523.1">
    <property type="nucleotide sequence ID" value="XM_033525175.1"/>
</dbReference>
<evidence type="ECO:0000256" key="1">
    <source>
        <dbReference type="SAM" id="Phobius"/>
    </source>
</evidence>
<protein>
    <submittedName>
        <fullName evidence="2">Uncharacterized protein</fullName>
    </submittedName>
</protein>
<proteinExistence type="predicted"/>
<dbReference type="AlphaFoldDB" id="A0A6A5YC24"/>